<name>A0A1G7V638_9PROT</name>
<dbReference type="Pfam" id="PF10722">
    <property type="entry name" value="YbjN"/>
    <property type="match status" value="1"/>
</dbReference>
<dbReference type="InterPro" id="IPR019660">
    <property type="entry name" value="Put_sensory_transdc_reg_YbjN"/>
</dbReference>
<evidence type="ECO:0000313" key="2">
    <source>
        <dbReference type="Proteomes" id="UP000217076"/>
    </source>
</evidence>
<dbReference type="OrthoDB" id="33037at2"/>
<dbReference type="RefSeq" id="WP_092614943.1">
    <property type="nucleotide sequence ID" value="NZ_FNCV01000001.1"/>
</dbReference>
<protein>
    <submittedName>
        <fullName evidence="1">Putative sensory transduction regulator</fullName>
    </submittedName>
</protein>
<dbReference type="CDD" id="cd17511">
    <property type="entry name" value="YbjN_AmyR-like"/>
    <property type="match status" value="1"/>
</dbReference>
<sequence length="165" mass="18168">MRLWLAAFLTATALILVGCPPVRGESVVKPVYEGISGSELVQLMQDWGYRADLDQDGEGDPRIQSSTGGLNFVVHFYECQPDGAEPVCGSLSVGAVFEGAVNHGVDSMNHWNALNRFGKAYRADNGDLWVEMDIALEGGISEANLRDWLAWWEAVLGKFARHIDW</sequence>
<reference evidence="2" key="1">
    <citation type="submission" date="2016-10" db="EMBL/GenBank/DDBJ databases">
        <authorList>
            <person name="Varghese N."/>
            <person name="Submissions S."/>
        </authorList>
    </citation>
    <scope>NUCLEOTIDE SEQUENCE [LARGE SCALE GENOMIC DNA]</scope>
    <source>
        <strain evidence="2">930I</strain>
    </source>
</reference>
<dbReference type="Proteomes" id="UP000217076">
    <property type="component" value="Unassembled WGS sequence"/>
</dbReference>
<dbReference type="EMBL" id="FNCV01000001">
    <property type="protein sequence ID" value="SDG54420.1"/>
    <property type="molecule type" value="Genomic_DNA"/>
</dbReference>
<dbReference type="PROSITE" id="PS51257">
    <property type="entry name" value="PROKAR_LIPOPROTEIN"/>
    <property type="match status" value="1"/>
</dbReference>
<keyword evidence="2" id="KW-1185">Reference proteome</keyword>
<proteinExistence type="predicted"/>
<organism evidence="1 2">
    <name type="scientific">Roseospirillum parvum</name>
    <dbReference type="NCBI Taxonomy" id="83401"/>
    <lineage>
        <taxon>Bacteria</taxon>
        <taxon>Pseudomonadati</taxon>
        <taxon>Pseudomonadota</taxon>
        <taxon>Alphaproteobacteria</taxon>
        <taxon>Rhodospirillales</taxon>
        <taxon>Rhodospirillaceae</taxon>
        <taxon>Roseospirillum</taxon>
    </lineage>
</organism>
<dbReference type="STRING" id="83401.SAMN05421742_101528"/>
<evidence type="ECO:0000313" key="1">
    <source>
        <dbReference type="EMBL" id="SDG54420.1"/>
    </source>
</evidence>
<gene>
    <name evidence="1" type="ORF">SAMN05421742_101528</name>
</gene>
<dbReference type="AlphaFoldDB" id="A0A1G7V638"/>
<accession>A0A1G7V638</accession>